<protein>
    <submittedName>
        <fullName evidence="1">Uncharacterized protein</fullName>
    </submittedName>
</protein>
<sequence length="61" mass="7002">MAEVEEKEKKMELIRELEKRVFDLMESKARAMAAGDDETSRSLTTTIMMLEAQIARLKARA</sequence>
<proteinExistence type="predicted"/>
<comment type="caution">
    <text evidence="1">The sequence shown here is derived from an EMBL/GenBank/DDBJ whole genome shotgun (WGS) entry which is preliminary data.</text>
</comment>
<organism evidence="1 2">
    <name type="scientific">Candidatus Methanodesulfokora washburnensis</name>
    <dbReference type="NCBI Taxonomy" id="2478471"/>
    <lineage>
        <taxon>Archaea</taxon>
        <taxon>Thermoproteota</taxon>
        <taxon>Candidatus Korarchaeia</taxon>
        <taxon>Candidatus Korarchaeia incertae sedis</taxon>
        <taxon>Candidatus Methanodesulfokora</taxon>
    </lineage>
</organism>
<dbReference type="RefSeq" id="WP_125670160.1">
    <property type="nucleotide sequence ID" value="NZ_RCOS01000017.1"/>
</dbReference>
<evidence type="ECO:0000313" key="1">
    <source>
        <dbReference type="EMBL" id="RSN78426.1"/>
    </source>
</evidence>
<reference evidence="1 2" key="1">
    <citation type="submission" date="2018-10" db="EMBL/GenBank/DDBJ databases">
        <title>Co-occurring genomic capacity for anaerobic methane metabolism and dissimilatory sulfite reduction discovered in the Korarchaeota.</title>
        <authorList>
            <person name="Mckay L.J."/>
            <person name="Dlakic M."/>
            <person name="Fields M.W."/>
            <person name="Delmont T.O."/>
            <person name="Eren A.M."/>
            <person name="Jay Z.J."/>
            <person name="Klingelsmith K.B."/>
            <person name="Rusch D.B."/>
            <person name="Inskeep W.P."/>
        </authorList>
    </citation>
    <scope>NUCLEOTIDE SEQUENCE [LARGE SCALE GENOMIC DNA]</scope>
    <source>
        <strain evidence="1 2">MDKW</strain>
    </source>
</reference>
<dbReference type="EMBL" id="RCOS01000017">
    <property type="protein sequence ID" value="RSN78426.1"/>
    <property type="molecule type" value="Genomic_DNA"/>
</dbReference>
<name>A0A3R9QK27_9CREN</name>
<keyword evidence="2" id="KW-1185">Reference proteome</keyword>
<evidence type="ECO:0000313" key="2">
    <source>
        <dbReference type="Proteomes" id="UP000277582"/>
    </source>
</evidence>
<dbReference type="Proteomes" id="UP000277582">
    <property type="component" value="Unassembled WGS sequence"/>
</dbReference>
<gene>
    <name evidence="1" type="ORF">D6D85_00965</name>
</gene>
<dbReference type="AlphaFoldDB" id="A0A3R9QK27"/>
<accession>A0A3R9QK27</accession>